<dbReference type="AlphaFoldDB" id="A0A348G459"/>
<sequence>MACGSHSGFNKAPDDSGGAAEDAFSSLKRLPARVGKTHVAANLGEVSIRVAEWPSVPFDTFQVSFEQGILRAVGPSGRRRLTRTAPPFR</sequence>
<keyword evidence="3" id="KW-1185">Reference proteome</keyword>
<dbReference type="Proteomes" id="UP000266934">
    <property type="component" value="Chromosome"/>
</dbReference>
<evidence type="ECO:0000256" key="1">
    <source>
        <dbReference type="SAM" id="MobiDB-lite"/>
    </source>
</evidence>
<protein>
    <submittedName>
        <fullName evidence="2">Uncharacterized protein</fullName>
    </submittedName>
</protein>
<gene>
    <name evidence="2" type="ORF">BLTE_30270</name>
</gene>
<dbReference type="KEGG" id="blag:BLTE_30270"/>
<reference evidence="2 3" key="1">
    <citation type="submission" date="2018-08" db="EMBL/GenBank/DDBJ databases">
        <title>Complete genome sequencing of Blastochloris tepida GI.</title>
        <authorList>
            <person name="Tsukatani Y."/>
            <person name="Mori H."/>
        </authorList>
    </citation>
    <scope>NUCLEOTIDE SEQUENCE [LARGE SCALE GENOMIC DNA]</scope>
    <source>
        <strain evidence="2 3">GI</strain>
    </source>
</reference>
<proteinExistence type="predicted"/>
<evidence type="ECO:0000313" key="3">
    <source>
        <dbReference type="Proteomes" id="UP000266934"/>
    </source>
</evidence>
<feature type="region of interest" description="Disordered" evidence="1">
    <location>
        <begin position="1"/>
        <end position="22"/>
    </location>
</feature>
<evidence type="ECO:0000313" key="2">
    <source>
        <dbReference type="EMBL" id="BBF94342.1"/>
    </source>
</evidence>
<dbReference type="EMBL" id="AP018907">
    <property type="protein sequence ID" value="BBF94342.1"/>
    <property type="molecule type" value="Genomic_DNA"/>
</dbReference>
<name>A0A348G459_9HYPH</name>
<organism evidence="2 3">
    <name type="scientific">Blastochloris tepida</name>
    <dbReference type="NCBI Taxonomy" id="2233851"/>
    <lineage>
        <taxon>Bacteria</taxon>
        <taxon>Pseudomonadati</taxon>
        <taxon>Pseudomonadota</taxon>
        <taxon>Alphaproteobacteria</taxon>
        <taxon>Hyphomicrobiales</taxon>
        <taxon>Blastochloridaceae</taxon>
        <taxon>Blastochloris</taxon>
    </lineage>
</organism>
<accession>A0A348G459</accession>